<sequence>MRQETVLQTAYLPGKTPPAAAAAAAAAVMGPPRSSSKSTTTTTTSHGSHHRTTSSASAMPSPLRPPPRPRSQSTSAVGETTTVLVGRHRQPFVVDRRLLCAASPFFRDRLQRETPATSATPSPVSASSASGSSPRSLPSHGGGGGGRSGRTYTDRPVTLWLPGESATMFGLFVQWLHAPHSFRLRLDVATVTGIGIGIGAGTAAAAAATTAATTNDESAAQRLHWALVRLHLFAAHLGLPVLQDLAMDAVQDLYLRRDWDMAPSVIAYLYTRCEARHAGRLRRWAVAMVAFSLAVAEQEDQGQGQQQQQQQRPRGGGSSSSSYLHHQRTVSASSSSSSPTSTSTSTSIARDPARLHSMLAALPEFAADYAGHVRSMRGAGLDMRFKNPQLRIPANGLRSDKRAFGFRECSFHSHRAAVGEGPCPHAASGGSLPTATDASFRLDLGRGAASAAPLPPVEDYDDDDDEEEEERDEVDEDDDRRQWEKEWADEFLAMDDVREYTCVPRTSGWRSAVSFPMPPTPKTPRPRPQATVADGSGSARPLVSKFGQHVRLASRDGSMLTPTPG</sequence>
<feature type="compositionally biased region" description="Low complexity" evidence="1">
    <location>
        <begin position="329"/>
        <end position="347"/>
    </location>
</feature>
<dbReference type="OrthoDB" id="1022638at2759"/>
<evidence type="ECO:0000256" key="1">
    <source>
        <dbReference type="SAM" id="MobiDB-lite"/>
    </source>
</evidence>
<gene>
    <name evidence="2" type="ORF">IF1G_02551</name>
</gene>
<proteinExistence type="predicted"/>
<feature type="region of interest" description="Disordered" evidence="1">
    <location>
        <begin position="22"/>
        <end position="82"/>
    </location>
</feature>
<feature type="compositionally biased region" description="Pro residues" evidence="1">
    <location>
        <begin position="516"/>
        <end position="527"/>
    </location>
</feature>
<feature type="region of interest" description="Disordered" evidence="1">
    <location>
        <begin position="447"/>
        <end position="482"/>
    </location>
</feature>
<dbReference type="Proteomes" id="UP000315783">
    <property type="component" value="Unassembled WGS sequence"/>
</dbReference>
<comment type="caution">
    <text evidence="2">The sequence shown here is derived from an EMBL/GenBank/DDBJ whole genome shotgun (WGS) entry which is preliminary data.</text>
</comment>
<feature type="region of interest" description="Disordered" evidence="1">
    <location>
        <begin position="300"/>
        <end position="350"/>
    </location>
</feature>
<feature type="compositionally biased region" description="Low complexity" evidence="1">
    <location>
        <begin position="301"/>
        <end position="313"/>
    </location>
</feature>
<protein>
    <recommendedName>
        <fullName evidence="4">BTB domain-containing protein</fullName>
    </recommendedName>
</protein>
<name>A0A545V9S1_9HYPO</name>
<feature type="compositionally biased region" description="Low complexity" evidence="1">
    <location>
        <begin position="34"/>
        <end position="46"/>
    </location>
</feature>
<dbReference type="EMBL" id="SPUK01000003">
    <property type="protein sequence ID" value="TQV98471.1"/>
    <property type="molecule type" value="Genomic_DNA"/>
</dbReference>
<feature type="region of interest" description="Disordered" evidence="1">
    <location>
        <begin position="508"/>
        <end position="541"/>
    </location>
</feature>
<organism evidence="2 3">
    <name type="scientific">Cordyceps javanica</name>
    <dbReference type="NCBI Taxonomy" id="43265"/>
    <lineage>
        <taxon>Eukaryota</taxon>
        <taxon>Fungi</taxon>
        <taxon>Dikarya</taxon>
        <taxon>Ascomycota</taxon>
        <taxon>Pezizomycotina</taxon>
        <taxon>Sordariomycetes</taxon>
        <taxon>Hypocreomycetidae</taxon>
        <taxon>Hypocreales</taxon>
        <taxon>Cordycipitaceae</taxon>
        <taxon>Cordyceps</taxon>
    </lineage>
</organism>
<accession>A0A545V9S1</accession>
<reference evidence="2 3" key="1">
    <citation type="journal article" date="2019" name="Appl. Microbiol. Biotechnol.">
        <title>Genome sequence of Isaria javanica and comparative genome analysis insights into family S53 peptidase evolution in fungal entomopathogens.</title>
        <authorList>
            <person name="Lin R."/>
            <person name="Zhang X."/>
            <person name="Xin B."/>
            <person name="Zou M."/>
            <person name="Gao Y."/>
            <person name="Qin F."/>
            <person name="Hu Q."/>
            <person name="Xie B."/>
            <person name="Cheng X."/>
        </authorList>
    </citation>
    <scope>NUCLEOTIDE SEQUENCE [LARGE SCALE GENOMIC DNA]</scope>
    <source>
        <strain evidence="2 3">IJ1G</strain>
    </source>
</reference>
<evidence type="ECO:0000313" key="3">
    <source>
        <dbReference type="Proteomes" id="UP000315783"/>
    </source>
</evidence>
<dbReference type="AlphaFoldDB" id="A0A545V9S1"/>
<evidence type="ECO:0000313" key="2">
    <source>
        <dbReference type="EMBL" id="TQV98471.1"/>
    </source>
</evidence>
<feature type="compositionally biased region" description="Low complexity" evidence="1">
    <location>
        <begin position="113"/>
        <end position="139"/>
    </location>
</feature>
<keyword evidence="3" id="KW-1185">Reference proteome</keyword>
<feature type="region of interest" description="Disordered" evidence="1">
    <location>
        <begin position="112"/>
        <end position="151"/>
    </location>
</feature>
<evidence type="ECO:0008006" key="4">
    <source>
        <dbReference type="Google" id="ProtNLM"/>
    </source>
</evidence>
<feature type="compositionally biased region" description="Acidic residues" evidence="1">
    <location>
        <begin position="458"/>
        <end position="478"/>
    </location>
</feature>